<evidence type="ECO:0000256" key="7">
    <source>
        <dbReference type="ARBA" id="ARBA00022989"/>
    </source>
</evidence>
<feature type="transmembrane region" description="Helical" evidence="16">
    <location>
        <begin position="218"/>
        <end position="245"/>
    </location>
</feature>
<dbReference type="PROSITE" id="PS00238">
    <property type="entry name" value="OPSIN"/>
    <property type="match status" value="1"/>
</dbReference>
<keyword evidence="6 16" id="KW-0681">Retinal protein</keyword>
<feature type="transmembrane region" description="Helical" evidence="16">
    <location>
        <begin position="265"/>
        <end position="292"/>
    </location>
</feature>
<keyword evidence="12 16" id="KW-0675">Receptor</keyword>
<evidence type="ECO:0000256" key="5">
    <source>
        <dbReference type="ARBA" id="ARBA00022692"/>
    </source>
</evidence>
<evidence type="ECO:0000259" key="18">
    <source>
        <dbReference type="PROSITE" id="PS50262"/>
    </source>
</evidence>
<accession>A0AAV7LVQ6</accession>
<dbReference type="PRINTS" id="PR00238">
    <property type="entry name" value="OPSIN"/>
</dbReference>
<dbReference type="InterPro" id="IPR017452">
    <property type="entry name" value="GPCR_Rhodpsn_7TM"/>
</dbReference>
<dbReference type="GO" id="GO:0009881">
    <property type="term" value="F:photoreceptor activity"/>
    <property type="evidence" value="ECO:0007669"/>
    <property type="project" value="UniProtKB-KW"/>
</dbReference>
<comment type="similarity">
    <text evidence="16">Belongs to the G-protein coupled receptor 1 family. Opsin subfamily.</text>
</comment>
<feature type="compositionally biased region" description="Low complexity" evidence="17">
    <location>
        <begin position="345"/>
        <end position="365"/>
    </location>
</feature>
<dbReference type="InterPro" id="IPR027430">
    <property type="entry name" value="Retinal_BS"/>
</dbReference>
<keyword evidence="3" id="KW-0597">Phosphoprotein</keyword>
<keyword evidence="20" id="KW-1185">Reference proteome</keyword>
<evidence type="ECO:0000256" key="2">
    <source>
        <dbReference type="ARBA" id="ARBA00022543"/>
    </source>
</evidence>
<evidence type="ECO:0000256" key="1">
    <source>
        <dbReference type="ARBA" id="ARBA00004141"/>
    </source>
</evidence>
<keyword evidence="8 16" id="KW-0157">Chromophore</keyword>
<sequence length="365" mass="41049">MAYSWNAGSYAARRRYDDEDTTRSSIFTYTNSNNTRGPFEGPNYHIAPRWVYNITTLWMLFVVFASVFTNGLVLVATMKFKKLRHPLNWILVNLAIADLGETVIASTISVINQIFGYFILGHPLCVIEGYTVSVCGITALWSLTIIAWERWFVVCKPFGNIKFDGKLAASGIIFSWVWSACWCAPPIFGWSRYWPHGLKTSCGPDVFSGNSDPGVQSYMMVLMTTCCILPLSVIVLCYIQVWWAIRQVAMQQKESESTQKAEREVSRMVVVMIVAYIFCWGPYTFFACFAAANPGYSFHPLAASLPAFFAKSATIYNPVIYVFMNRQFRNCIYQLFGKKVDDGSELSSSSRTEVSSVSNSSVSPA</sequence>
<gene>
    <name evidence="19" type="ORF">NDU88_000516</name>
</gene>
<feature type="region of interest" description="Disordered" evidence="17">
    <location>
        <begin position="343"/>
        <end position="365"/>
    </location>
</feature>
<reference evidence="19" key="1">
    <citation type="journal article" date="2022" name="bioRxiv">
        <title>Sequencing and chromosome-scale assembly of the giantPleurodeles waltlgenome.</title>
        <authorList>
            <person name="Brown T."/>
            <person name="Elewa A."/>
            <person name="Iarovenko S."/>
            <person name="Subramanian E."/>
            <person name="Araus A.J."/>
            <person name="Petzold A."/>
            <person name="Susuki M."/>
            <person name="Suzuki K.-i.T."/>
            <person name="Hayashi T."/>
            <person name="Toyoda A."/>
            <person name="Oliveira C."/>
            <person name="Osipova E."/>
            <person name="Leigh N.D."/>
            <person name="Simon A."/>
            <person name="Yun M.H."/>
        </authorList>
    </citation>
    <scope>NUCLEOTIDE SEQUENCE</scope>
    <source>
        <strain evidence="19">20211129_DDA</strain>
        <tissue evidence="19">Liver</tissue>
    </source>
</reference>
<evidence type="ECO:0000256" key="3">
    <source>
        <dbReference type="ARBA" id="ARBA00022553"/>
    </source>
</evidence>
<evidence type="ECO:0000256" key="10">
    <source>
        <dbReference type="ARBA" id="ARBA00023136"/>
    </source>
</evidence>
<keyword evidence="13" id="KW-0325">Glycoprotein</keyword>
<protein>
    <recommendedName>
        <fullName evidence="18">G-protein coupled receptors family 1 profile domain-containing protein</fullName>
    </recommendedName>
</protein>
<dbReference type="SMART" id="SM01381">
    <property type="entry name" value="7TM_GPCR_Srsx"/>
    <property type="match status" value="1"/>
</dbReference>
<evidence type="ECO:0000256" key="8">
    <source>
        <dbReference type="ARBA" id="ARBA00022991"/>
    </source>
</evidence>
<dbReference type="PROSITE" id="PS00237">
    <property type="entry name" value="G_PROTEIN_RECEP_F1_1"/>
    <property type="match status" value="1"/>
</dbReference>
<comment type="caution">
    <text evidence="19">The sequence shown here is derived from an EMBL/GenBank/DDBJ whole genome shotgun (WGS) entry which is preliminary data.</text>
</comment>
<evidence type="ECO:0000256" key="6">
    <source>
        <dbReference type="ARBA" id="ARBA00022925"/>
    </source>
</evidence>
<name>A0AAV7LVQ6_PLEWA</name>
<dbReference type="GO" id="GO:0007602">
    <property type="term" value="P:phototransduction"/>
    <property type="evidence" value="ECO:0007669"/>
    <property type="project" value="UniProtKB-KW"/>
</dbReference>
<dbReference type="PRINTS" id="PR00575">
    <property type="entry name" value="OPSINREDGRN"/>
</dbReference>
<organism evidence="19 20">
    <name type="scientific">Pleurodeles waltl</name>
    <name type="common">Iberian ribbed newt</name>
    <dbReference type="NCBI Taxonomy" id="8319"/>
    <lineage>
        <taxon>Eukaryota</taxon>
        <taxon>Metazoa</taxon>
        <taxon>Chordata</taxon>
        <taxon>Craniata</taxon>
        <taxon>Vertebrata</taxon>
        <taxon>Euteleostomi</taxon>
        <taxon>Amphibia</taxon>
        <taxon>Batrachia</taxon>
        <taxon>Caudata</taxon>
        <taxon>Salamandroidea</taxon>
        <taxon>Salamandridae</taxon>
        <taxon>Pleurodelinae</taxon>
        <taxon>Pleurodeles</taxon>
    </lineage>
</organism>
<keyword evidence="7 16" id="KW-1133">Transmembrane helix</keyword>
<dbReference type="GO" id="GO:0007601">
    <property type="term" value="P:visual perception"/>
    <property type="evidence" value="ECO:0007669"/>
    <property type="project" value="UniProtKB-KW"/>
</dbReference>
<keyword evidence="4 16" id="KW-0716">Sensory transduction</keyword>
<dbReference type="InterPro" id="IPR001760">
    <property type="entry name" value="Opsin"/>
</dbReference>
<dbReference type="PROSITE" id="PS50262">
    <property type="entry name" value="G_PROTEIN_RECEP_F1_2"/>
    <property type="match status" value="1"/>
</dbReference>
<keyword evidence="2 16" id="KW-0600">Photoreceptor protein</keyword>
<keyword evidence="10 16" id="KW-0472">Membrane</keyword>
<feature type="transmembrane region" description="Helical" evidence="16">
    <location>
        <begin position="90"/>
        <end position="115"/>
    </location>
</feature>
<evidence type="ECO:0000256" key="12">
    <source>
        <dbReference type="ARBA" id="ARBA00023170"/>
    </source>
</evidence>
<feature type="transmembrane region" description="Helical" evidence="16">
    <location>
        <begin position="57"/>
        <end position="78"/>
    </location>
</feature>
<evidence type="ECO:0000256" key="13">
    <source>
        <dbReference type="ARBA" id="ARBA00023180"/>
    </source>
</evidence>
<keyword evidence="5 16" id="KW-0812">Transmembrane</keyword>
<feature type="domain" description="G-protein coupled receptors family 1 profile" evidence="18">
    <location>
        <begin position="69"/>
        <end position="321"/>
    </location>
</feature>
<evidence type="ECO:0000256" key="14">
    <source>
        <dbReference type="ARBA" id="ARBA00023224"/>
    </source>
</evidence>
<dbReference type="GO" id="GO:0016020">
    <property type="term" value="C:membrane"/>
    <property type="evidence" value="ECO:0007669"/>
    <property type="project" value="UniProtKB-SubCell"/>
</dbReference>
<dbReference type="AlphaFoldDB" id="A0AAV7LVQ6"/>
<comment type="subcellular location">
    <subcellularLocation>
        <location evidence="1 16">Membrane</location>
        <topology evidence="1 16">Multi-pass membrane protein</topology>
    </subcellularLocation>
</comment>
<feature type="transmembrane region" description="Helical" evidence="16">
    <location>
        <begin position="304"/>
        <end position="324"/>
    </location>
</feature>
<keyword evidence="9 16" id="KW-0297">G-protein coupled receptor</keyword>
<evidence type="ECO:0000256" key="4">
    <source>
        <dbReference type="ARBA" id="ARBA00022606"/>
    </source>
</evidence>
<evidence type="ECO:0000313" key="20">
    <source>
        <dbReference type="Proteomes" id="UP001066276"/>
    </source>
</evidence>
<evidence type="ECO:0000256" key="9">
    <source>
        <dbReference type="ARBA" id="ARBA00023040"/>
    </source>
</evidence>
<dbReference type="InterPro" id="IPR000378">
    <property type="entry name" value="Opsin_red/grn"/>
</dbReference>
<dbReference type="GO" id="GO:0004930">
    <property type="term" value="F:G protein-coupled receptor activity"/>
    <property type="evidence" value="ECO:0007669"/>
    <property type="project" value="UniProtKB-KW"/>
</dbReference>
<evidence type="ECO:0000313" key="19">
    <source>
        <dbReference type="EMBL" id="KAJ1095351.1"/>
    </source>
</evidence>
<dbReference type="SUPFAM" id="SSF81321">
    <property type="entry name" value="Family A G protein-coupled receptor-like"/>
    <property type="match status" value="1"/>
</dbReference>
<feature type="transmembrane region" description="Helical" evidence="16">
    <location>
        <begin position="127"/>
        <end position="146"/>
    </location>
</feature>
<dbReference type="EMBL" id="JANPWB010000014">
    <property type="protein sequence ID" value="KAJ1095351.1"/>
    <property type="molecule type" value="Genomic_DNA"/>
</dbReference>
<keyword evidence="11" id="KW-1015">Disulfide bond</keyword>
<dbReference type="Proteomes" id="UP001066276">
    <property type="component" value="Chromosome 10"/>
</dbReference>
<dbReference type="Gene3D" id="1.20.1070.10">
    <property type="entry name" value="Rhodopsin 7-helix transmembrane proteins"/>
    <property type="match status" value="1"/>
</dbReference>
<proteinExistence type="inferred from homology"/>
<dbReference type="Pfam" id="PF00001">
    <property type="entry name" value="7tm_1"/>
    <property type="match status" value="1"/>
</dbReference>
<dbReference type="FunFam" id="1.20.1070.10:FF:000090">
    <property type="entry name" value="Long-wave-sensitive opsin 1"/>
    <property type="match status" value="1"/>
</dbReference>
<dbReference type="PANTHER" id="PTHR24240">
    <property type="entry name" value="OPSIN"/>
    <property type="match status" value="1"/>
</dbReference>
<evidence type="ECO:0000256" key="11">
    <source>
        <dbReference type="ARBA" id="ARBA00023157"/>
    </source>
</evidence>
<dbReference type="InterPro" id="IPR000276">
    <property type="entry name" value="GPCR_Rhodpsn"/>
</dbReference>
<dbReference type="InterPro" id="IPR050125">
    <property type="entry name" value="GPCR_opsins"/>
</dbReference>
<evidence type="ECO:0000256" key="15">
    <source>
        <dbReference type="ARBA" id="ARBA00023305"/>
    </source>
</evidence>
<keyword evidence="15" id="KW-0844">Vision</keyword>
<dbReference type="PRINTS" id="PR00237">
    <property type="entry name" value="GPCRRHODOPSN"/>
</dbReference>
<evidence type="ECO:0000256" key="16">
    <source>
        <dbReference type="RuleBase" id="RU004951"/>
    </source>
</evidence>
<feature type="transmembrane region" description="Helical" evidence="16">
    <location>
        <begin position="167"/>
        <end position="188"/>
    </location>
</feature>
<evidence type="ECO:0000256" key="17">
    <source>
        <dbReference type="SAM" id="MobiDB-lite"/>
    </source>
</evidence>
<keyword evidence="14 16" id="KW-0807">Transducer</keyword>